<dbReference type="GO" id="GO:0008270">
    <property type="term" value="F:zinc ion binding"/>
    <property type="evidence" value="ECO:0007669"/>
    <property type="project" value="InterPro"/>
</dbReference>
<evidence type="ECO:0000313" key="3">
    <source>
        <dbReference type="EMBL" id="JAT13734.1"/>
    </source>
</evidence>
<organism evidence="3">
    <name type="scientific">Graphocephala atropunctata</name>
    <dbReference type="NCBI Taxonomy" id="36148"/>
    <lineage>
        <taxon>Eukaryota</taxon>
        <taxon>Metazoa</taxon>
        <taxon>Ecdysozoa</taxon>
        <taxon>Arthropoda</taxon>
        <taxon>Hexapoda</taxon>
        <taxon>Insecta</taxon>
        <taxon>Pterygota</taxon>
        <taxon>Neoptera</taxon>
        <taxon>Paraneoptera</taxon>
        <taxon>Hemiptera</taxon>
        <taxon>Auchenorrhyncha</taxon>
        <taxon>Membracoidea</taxon>
        <taxon>Cicadellidae</taxon>
        <taxon>Cicadellinae</taxon>
        <taxon>Cicadellini</taxon>
        <taxon>Graphocephala</taxon>
    </lineage>
</organism>
<protein>
    <recommendedName>
        <fullName evidence="2">U1-type domain-containing protein</fullName>
    </recommendedName>
</protein>
<dbReference type="SMART" id="SM00451">
    <property type="entry name" value="ZnF_U1"/>
    <property type="match status" value="3"/>
</dbReference>
<gene>
    <name evidence="3" type="ORF">g.33008</name>
</gene>
<name>A0A1B6KR73_9HEMI</name>
<feature type="domain" description="U1-type" evidence="2">
    <location>
        <begin position="170"/>
        <end position="203"/>
    </location>
</feature>
<proteinExistence type="predicted"/>
<feature type="region of interest" description="Disordered" evidence="1">
    <location>
        <begin position="127"/>
        <end position="149"/>
    </location>
</feature>
<feature type="domain" description="U1-type" evidence="2">
    <location>
        <begin position="555"/>
        <end position="588"/>
    </location>
</feature>
<dbReference type="EMBL" id="GEBQ01026243">
    <property type="protein sequence ID" value="JAT13734.1"/>
    <property type="molecule type" value="Transcribed_RNA"/>
</dbReference>
<accession>A0A1B6KR73</accession>
<dbReference type="AlphaFoldDB" id="A0A1B6KR73"/>
<evidence type="ECO:0000256" key="1">
    <source>
        <dbReference type="SAM" id="MobiDB-lite"/>
    </source>
</evidence>
<feature type="domain" description="U1-type" evidence="2">
    <location>
        <begin position="476"/>
        <end position="511"/>
    </location>
</feature>
<sequence>MNMASGGTGTGSFSVLCHECNMLVEVCNGDVQSSMELHCKRIHNSSNKQRQNVNQSLRGQERYKNENYDTFFCPLCKKNIEILKSNFTRGVSEHIKSHDQVEVKPQSDDQLYTFSGIKNWIDNSKISEKSESSKNHLKNNQRRQNLERNTVRLPLDLKQHRGYIVDQHQERNFFCNVCVVTFDSTNIVEHLKTKTHEDNVILLFKGKLPLHLQNTMEFISFYNSNLSCNLCRCKVNLNSFNLYETIFNIISHNSDISHSSKRQNEPSSQNNIASSLMQYLSDNYPVIRDSKHLIETNMEPQFKCMLCDKSIIYSDKVDILAKNCLTHLNSSVHKKSEKAASILKSIESLNIGQGNHKFIVSNGNITCVTCKFKLETDINKVLHHINEVAQFKQRGNQSCNFNDESNQSIKSYQSDGSSNPVAIQRPVVKGPITGNNIQSNPNTVSPKVNKPNYRQLLKSLQQEFGNIKTLIVQNSRGEIQCTVCNCSVPPTTASIRVHLLGAPHQNKIQQMADTAVNPKSGGDHTKLNTRVESLFQSLPQKFQQDKHFIRDSPIDGYIVCSICDCVINPYYIRDHLVDENHLCEKKKMFG</sequence>
<reference evidence="3" key="1">
    <citation type="submission" date="2015-11" db="EMBL/GenBank/DDBJ databases">
        <title>De novo transcriptome assembly of four potential Pierce s Disease insect vectors from Arizona vineyards.</title>
        <authorList>
            <person name="Tassone E.E."/>
        </authorList>
    </citation>
    <scope>NUCLEOTIDE SEQUENCE</scope>
</reference>
<dbReference type="InterPro" id="IPR003604">
    <property type="entry name" value="Matrin/U1-like-C_Znf_C2H2"/>
</dbReference>
<dbReference type="GO" id="GO:0003676">
    <property type="term" value="F:nucleic acid binding"/>
    <property type="evidence" value="ECO:0007669"/>
    <property type="project" value="InterPro"/>
</dbReference>
<evidence type="ECO:0000259" key="2">
    <source>
        <dbReference type="SMART" id="SM00451"/>
    </source>
</evidence>